<evidence type="ECO:0000313" key="4">
    <source>
        <dbReference type="EMBL" id="JAD08923.1"/>
    </source>
</evidence>
<evidence type="ECO:0000259" key="3">
    <source>
        <dbReference type="PROSITE" id="PS50102"/>
    </source>
</evidence>
<dbReference type="Gene3D" id="3.30.70.330">
    <property type="match status" value="1"/>
</dbReference>
<reference evidence="4" key="1">
    <citation type="submission" date="2014-11" db="EMBL/GenBank/DDBJ databases">
        <authorList>
            <person name="Geib S."/>
        </authorList>
    </citation>
    <scope>NUCLEOTIDE SEQUENCE</scope>
</reference>
<dbReference type="Gene3D" id="3.80.10.10">
    <property type="entry name" value="Ribonuclease Inhibitor"/>
    <property type="match status" value="2"/>
</dbReference>
<keyword evidence="4" id="KW-0687">Ribonucleoprotein</keyword>
<dbReference type="GO" id="GO:0019005">
    <property type="term" value="C:SCF ubiquitin ligase complex"/>
    <property type="evidence" value="ECO:0007669"/>
    <property type="project" value="TreeGrafter"/>
</dbReference>
<dbReference type="InterPro" id="IPR032675">
    <property type="entry name" value="LRR_dom_sf"/>
</dbReference>
<feature type="domain" description="RRM" evidence="3">
    <location>
        <begin position="29"/>
        <end position="105"/>
    </location>
</feature>
<dbReference type="GO" id="GO:1990904">
    <property type="term" value="C:ribonucleoprotein complex"/>
    <property type="evidence" value="ECO:0007669"/>
    <property type="project" value="UniProtKB-KW"/>
</dbReference>
<dbReference type="InterPro" id="IPR006553">
    <property type="entry name" value="Leu-rich_rpt_Cys-con_subtyp"/>
</dbReference>
<protein>
    <submittedName>
        <fullName evidence="4">Heterogeneous nuclear ribonucleoprotein C</fullName>
    </submittedName>
</protein>
<proteinExistence type="predicted"/>
<dbReference type="PANTHER" id="PTHR13318">
    <property type="entry name" value="PARTNER OF PAIRED, ISOFORM B-RELATED"/>
    <property type="match status" value="1"/>
</dbReference>
<evidence type="ECO:0000256" key="1">
    <source>
        <dbReference type="ARBA" id="ARBA00022884"/>
    </source>
</evidence>
<dbReference type="GO" id="GO:0003723">
    <property type="term" value="F:RNA binding"/>
    <property type="evidence" value="ECO:0007669"/>
    <property type="project" value="UniProtKB-UniRule"/>
</dbReference>
<keyword evidence="1 2" id="KW-0694">RNA-binding</keyword>
<name>A0A0A1XEK2_ZEUCU</name>
<evidence type="ECO:0000256" key="2">
    <source>
        <dbReference type="PROSITE-ProRule" id="PRU00176"/>
    </source>
</evidence>
<dbReference type="SMART" id="SM00367">
    <property type="entry name" value="LRR_CC"/>
    <property type="match status" value="3"/>
</dbReference>
<organism evidence="4">
    <name type="scientific">Zeugodacus cucurbitae</name>
    <name type="common">Melon fruit fly</name>
    <name type="synonym">Bactrocera cucurbitae</name>
    <dbReference type="NCBI Taxonomy" id="28588"/>
    <lineage>
        <taxon>Eukaryota</taxon>
        <taxon>Metazoa</taxon>
        <taxon>Ecdysozoa</taxon>
        <taxon>Arthropoda</taxon>
        <taxon>Hexapoda</taxon>
        <taxon>Insecta</taxon>
        <taxon>Pterygota</taxon>
        <taxon>Neoptera</taxon>
        <taxon>Endopterygota</taxon>
        <taxon>Diptera</taxon>
        <taxon>Brachycera</taxon>
        <taxon>Muscomorpha</taxon>
        <taxon>Tephritoidea</taxon>
        <taxon>Tephritidae</taxon>
        <taxon>Zeugodacus</taxon>
        <taxon>Zeugodacus</taxon>
    </lineage>
</organism>
<dbReference type="SUPFAM" id="SSF52047">
    <property type="entry name" value="RNI-like"/>
    <property type="match status" value="1"/>
</dbReference>
<reference evidence="4" key="2">
    <citation type="journal article" date="2015" name="Gigascience">
        <title>Reconstructing a comprehensive transcriptome assembly of a white-pupal translocated strain of the pest fruit fly Bactrocera cucurbitae.</title>
        <authorList>
            <person name="Sim S.B."/>
            <person name="Calla B."/>
            <person name="Hall B."/>
            <person name="DeRego T."/>
            <person name="Geib S.M."/>
        </authorList>
    </citation>
    <scope>NUCLEOTIDE SEQUENCE</scope>
</reference>
<sequence>MQNNRAFPSRNCKSDRRSIVYTKDNVPVYKLTISKLPRNLKSVRIKQHFAKFGEIINVEILYGKTRSISTQCIIHYQKAADAGAALKQKYHTINRQRLSVKACPSWEQPYLMEDLYTNYNVNFLTLNDYCLEMIFQQLDLRQKLRLSLCHPRLEKIFTDMICPRLPRNLYLEELLQYSTWELRQFFINAAIYMERLVIAKQFPSFSSRMIICSLMQECDLRIKSVHIIEWLPWKYTIFLVSLHLTYISELELYKCNITDNDLQLLLKLRNLKTLGLAGNYRIQGIHLKYFRKLQRLSLCGCESITNDTLSECCRYLQLSYLDIRFTDSIRITERAVELCNTLDTLKLSCFVETVAKLPTLRSLEVHHSNSPITTSFYNALVEHHADNLLELKLTGQTYLMLPTVARIVRLRKLRTLWLGDHIYNGSKQLIKLITSLSDLEEISLHYSIRIRDKHLIPLITKCTKLKRINLRMCQYITNNFIWSTLEILTKRATATTVPGASQNSKRTTTIEPLIILVYGTRIKTDILESSVYRKNCHLLKLLFHADDAPTGLANEGSPFDFNDSEYRFSFEAIDVNFMNYWYGEPESEGEESSDSENEILY</sequence>
<dbReference type="InterPro" id="IPR000504">
    <property type="entry name" value="RRM_dom"/>
</dbReference>
<dbReference type="SMART" id="SM00360">
    <property type="entry name" value="RRM"/>
    <property type="match status" value="1"/>
</dbReference>
<dbReference type="InterPro" id="IPR012677">
    <property type="entry name" value="Nucleotide-bd_a/b_plait_sf"/>
</dbReference>
<dbReference type="PROSITE" id="PS50102">
    <property type="entry name" value="RRM"/>
    <property type="match status" value="1"/>
</dbReference>
<dbReference type="SUPFAM" id="SSF54928">
    <property type="entry name" value="RNA-binding domain, RBD"/>
    <property type="match status" value="1"/>
</dbReference>
<dbReference type="Pfam" id="PF00076">
    <property type="entry name" value="RRM_1"/>
    <property type="match status" value="1"/>
</dbReference>
<dbReference type="AlphaFoldDB" id="A0A0A1XEK2"/>
<dbReference type="CDD" id="cd00590">
    <property type="entry name" value="RRM_SF"/>
    <property type="match status" value="1"/>
</dbReference>
<dbReference type="EMBL" id="GBXI01005369">
    <property type="protein sequence ID" value="JAD08923.1"/>
    <property type="molecule type" value="Transcribed_RNA"/>
</dbReference>
<dbReference type="InterPro" id="IPR035979">
    <property type="entry name" value="RBD_domain_sf"/>
</dbReference>
<dbReference type="GO" id="GO:0031146">
    <property type="term" value="P:SCF-dependent proteasomal ubiquitin-dependent protein catabolic process"/>
    <property type="evidence" value="ECO:0007669"/>
    <property type="project" value="TreeGrafter"/>
</dbReference>
<accession>A0A0A1XEK2</accession>
<gene>
    <name evidence="4" type="primary">Hnrnpc</name>
    <name evidence="4" type="ORF">g.9189</name>
</gene>